<dbReference type="GO" id="GO:0007076">
    <property type="term" value="P:mitotic chromosome condensation"/>
    <property type="evidence" value="ECO:0007669"/>
    <property type="project" value="InterPro"/>
</dbReference>
<feature type="compositionally biased region" description="Acidic residues" evidence="11">
    <location>
        <begin position="849"/>
        <end position="868"/>
    </location>
</feature>
<evidence type="ECO:0000259" key="12">
    <source>
        <dbReference type="Pfam" id="PF12717"/>
    </source>
</evidence>
<gene>
    <name evidence="14" type="ORF">EDD36DRAFT_65455</name>
</gene>
<dbReference type="InterPro" id="IPR007673">
    <property type="entry name" value="Condensin_cplx_su1"/>
</dbReference>
<feature type="domain" description="Condensin complex subunit 1 C-terminal" evidence="12">
    <location>
        <begin position="1047"/>
        <end position="1212"/>
    </location>
</feature>
<evidence type="ECO:0000256" key="1">
    <source>
        <dbReference type="ARBA" id="ARBA00004123"/>
    </source>
</evidence>
<comment type="function">
    <text evidence="10">Regulatory subunit of the condensin complex, a complex required for conversion of interphase chromatin into mitotic-like condense chromosomes. The condensin complex probably introduces positive supercoils into relaxed DNA in the presence of type I topoisomerases and converts nicked DNA into positive knotted forms in the presence of type II topoisomerases.</text>
</comment>
<evidence type="ECO:0000256" key="8">
    <source>
        <dbReference type="ARBA" id="ARBA00023242"/>
    </source>
</evidence>
<dbReference type="GO" id="GO:0010032">
    <property type="term" value="P:meiotic chromosome condensation"/>
    <property type="evidence" value="ECO:0007669"/>
    <property type="project" value="TreeGrafter"/>
</dbReference>
<dbReference type="Pfam" id="PF12717">
    <property type="entry name" value="Cnd1"/>
    <property type="match status" value="1"/>
</dbReference>
<protein>
    <recommendedName>
        <fullName evidence="10">Condensin complex subunit 1</fullName>
    </recommendedName>
</protein>
<dbReference type="Proteomes" id="UP001203852">
    <property type="component" value="Unassembled WGS sequence"/>
</dbReference>
<evidence type="ECO:0000256" key="5">
    <source>
        <dbReference type="ARBA" id="ARBA00022618"/>
    </source>
</evidence>
<dbReference type="InterPro" id="IPR024324">
    <property type="entry name" value="Condensin_cplx_su1_N"/>
</dbReference>
<dbReference type="PANTHER" id="PTHR14222:SF2">
    <property type="entry name" value="CONDENSIN COMPLEX SUBUNIT 1"/>
    <property type="match status" value="1"/>
</dbReference>
<keyword evidence="7 10" id="KW-0226">DNA condensation</keyword>
<evidence type="ECO:0000256" key="6">
    <source>
        <dbReference type="ARBA" id="ARBA00022776"/>
    </source>
</evidence>
<name>A0AAN6IB43_9EURO</name>
<evidence type="ECO:0000313" key="14">
    <source>
        <dbReference type="EMBL" id="KAI1609264.1"/>
    </source>
</evidence>
<dbReference type="FunFam" id="1.25.10.10:FF:000272">
    <property type="entry name" value="Condensin complex subunit 1"/>
    <property type="match status" value="1"/>
</dbReference>
<keyword evidence="5 10" id="KW-0132">Cell division</keyword>
<dbReference type="SUPFAM" id="SSF48371">
    <property type="entry name" value="ARM repeat"/>
    <property type="match status" value="1"/>
</dbReference>
<comment type="subcellular location">
    <subcellularLocation>
        <location evidence="2">Chromosome</location>
    </subcellularLocation>
    <subcellularLocation>
        <location evidence="1">Nucleus</location>
    </subcellularLocation>
</comment>
<evidence type="ECO:0000256" key="2">
    <source>
        <dbReference type="ARBA" id="ARBA00004286"/>
    </source>
</evidence>
<comment type="similarity">
    <text evidence="3 10">Belongs to the CND1 (condensin subunit 1) family.</text>
</comment>
<evidence type="ECO:0000313" key="15">
    <source>
        <dbReference type="Proteomes" id="UP001203852"/>
    </source>
</evidence>
<feature type="domain" description="Condensin complex subunit 1 N-terminal" evidence="13">
    <location>
        <begin position="88"/>
        <end position="249"/>
    </location>
</feature>
<dbReference type="InterPro" id="IPR016024">
    <property type="entry name" value="ARM-type_fold"/>
</dbReference>
<dbReference type="PANTHER" id="PTHR14222">
    <property type="entry name" value="CONDENSIN"/>
    <property type="match status" value="1"/>
</dbReference>
<feature type="region of interest" description="Disordered" evidence="11">
    <location>
        <begin position="498"/>
        <end position="517"/>
    </location>
</feature>
<keyword evidence="6 10" id="KW-0498">Mitosis</keyword>
<dbReference type="GO" id="GO:0000779">
    <property type="term" value="C:condensed chromosome, centromeric region"/>
    <property type="evidence" value="ECO:0007669"/>
    <property type="project" value="TreeGrafter"/>
</dbReference>
<evidence type="ECO:0000256" key="11">
    <source>
        <dbReference type="SAM" id="MobiDB-lite"/>
    </source>
</evidence>
<evidence type="ECO:0000256" key="4">
    <source>
        <dbReference type="ARBA" id="ARBA00022454"/>
    </source>
</evidence>
<evidence type="ECO:0000256" key="9">
    <source>
        <dbReference type="ARBA" id="ARBA00023306"/>
    </source>
</evidence>
<organism evidence="14 15">
    <name type="scientific">Exophiala viscosa</name>
    <dbReference type="NCBI Taxonomy" id="2486360"/>
    <lineage>
        <taxon>Eukaryota</taxon>
        <taxon>Fungi</taxon>
        <taxon>Dikarya</taxon>
        <taxon>Ascomycota</taxon>
        <taxon>Pezizomycotina</taxon>
        <taxon>Eurotiomycetes</taxon>
        <taxon>Chaetothyriomycetidae</taxon>
        <taxon>Chaetothyriales</taxon>
        <taxon>Herpotrichiellaceae</taxon>
        <taxon>Exophiala</taxon>
    </lineage>
</organism>
<evidence type="ECO:0000256" key="3">
    <source>
        <dbReference type="ARBA" id="ARBA00009606"/>
    </source>
</evidence>
<keyword evidence="15" id="KW-1185">Reference proteome</keyword>
<dbReference type="GO" id="GO:0051301">
    <property type="term" value="P:cell division"/>
    <property type="evidence" value="ECO:0007669"/>
    <property type="project" value="UniProtKB-KW"/>
</dbReference>
<dbReference type="PIRSF" id="PIRSF017127">
    <property type="entry name" value="Condensin_D2"/>
    <property type="match status" value="1"/>
</dbReference>
<sequence length="1236" mass="138192">MDDQVDFDINEALKLYLSDAATIPTAEASPELLDCENDPDSLTTSLVDNALDPVIDSIAENPEALARSTSFDTIQFLLKQTQGLSTESLSKILHLVVSGLSNTADVANHDIENDEQETLPQHKRLLEMYAFLLQWSISSVEAKALEKSTTAPARRGGKGAKAKSAAKDDIWDSASQIQNAMDVMCRVMKLKLNRIFQTTSDRDTFINLFTRSIYLIMESEARVKITAIRMFCFKVLCVAVKHHGHAIGAQTSIVQNLTYFEHLSEPMAEFLHILSEQYDYHQLSGEILRELAAKEFSQNDTKGPKSVSSFIIKLSELEPRIVIKEMGLLAKFLDSESYTLRCAVIEVCGNLLSDLSKQEEKNETTKIQINAFFDTLEQRFLDTAPFCRVKAIQVFTKICDLEQKFPKRRQHASELAMQSLQDKSSNVRRNAIKLLRKLVASHPFSLMHGGQLSRKEWVERLEAVEAQLEALQPPPDEAAVAQTADGEEQVDAELLEDATQAPESQNIDEPQEMTEEEKIAAVKKAQEEAATSEALGKLQLTRKYYIEALRFIDVIHEASEIAVQLLSSPNKTEVIDVMDYFVTIDAFKVETARKGIRRMLRLIWTKGNSDEGKGVQTHLIDNYRGLFFDAPEMFTANDAANFVARNMISLTFGATPAELTSLEQLLATMFKSGHISELVVSKLWQVYGVNKEISKAQRRGAIIVLGMIAVANPQVVIKEIDTMLRIGLGQLGRQDLVLAKFTCVALRRMIPVAKKAQDKTAAAVGLSKMPNNHEVLRMLASILLTTSASKDWYGMAEQAISAIYVLSDHPDVLSSEVLRQKTRLVFQQTKNLSSLSRSPTTEQERDADAMDVDGEEPAPNPEVDEEQQPESSEEKPEKPSMALSQLLFSVGHIAVKQIVHLELCELDFKRRKQDQEKNKPTVDPSPDNSGPTPARRKKTAAEEVLAEKQKEEEKDELDLIGGTTEDDFTEAIAHIRERELLYGPNSLLANFGPLVTEICANNTAYKDRNLQAQATLCLAKLMCVSSEYCEKNLPLLITILERSTDPIVRSNAVIALGDMAVCFNHLIDENTDFLYRRLNDGDESVKRTCLMTLTFLILAGQVKVKGQLGEMAKCLEDGDKKIADLARMFFSELATKDNAVYNQFVDMFSVLTQDGPFDGGVMEEEAVKRILKFLCGFIEKDKHAKNLAEKLAARLGRCVNKRQWDDTAYALSLLQHKNEDIAKRVAEGYRVVETEA</sequence>
<dbReference type="InterPro" id="IPR032682">
    <property type="entry name" value="Cnd1_C"/>
</dbReference>
<evidence type="ECO:0000256" key="7">
    <source>
        <dbReference type="ARBA" id="ARBA00023067"/>
    </source>
</evidence>
<dbReference type="AlphaFoldDB" id="A0AAN6IB43"/>
<dbReference type="GO" id="GO:0042393">
    <property type="term" value="F:histone binding"/>
    <property type="evidence" value="ECO:0007669"/>
    <property type="project" value="TreeGrafter"/>
</dbReference>
<dbReference type="Pfam" id="PF12922">
    <property type="entry name" value="Cnd1_N"/>
    <property type="match status" value="1"/>
</dbReference>
<feature type="compositionally biased region" description="Polar residues" evidence="11">
    <location>
        <begin position="832"/>
        <end position="841"/>
    </location>
</feature>
<dbReference type="InterPro" id="IPR026971">
    <property type="entry name" value="CND1/NCAPD3"/>
</dbReference>
<dbReference type="GO" id="GO:0005634">
    <property type="term" value="C:nucleus"/>
    <property type="evidence" value="ECO:0007669"/>
    <property type="project" value="UniProtKB-SubCell"/>
</dbReference>
<accession>A0AAN6IB43</accession>
<evidence type="ECO:0000259" key="13">
    <source>
        <dbReference type="Pfam" id="PF12922"/>
    </source>
</evidence>
<proteinExistence type="inferred from homology"/>
<feature type="region of interest" description="Disordered" evidence="11">
    <location>
        <begin position="468"/>
        <end position="487"/>
    </location>
</feature>
<feature type="compositionally biased region" description="Basic and acidic residues" evidence="11">
    <location>
        <begin position="939"/>
        <end position="952"/>
    </location>
</feature>
<evidence type="ECO:0000256" key="10">
    <source>
        <dbReference type="PIRNR" id="PIRNR017127"/>
    </source>
</evidence>
<dbReference type="EMBL" id="MU404360">
    <property type="protein sequence ID" value="KAI1609264.1"/>
    <property type="molecule type" value="Genomic_DNA"/>
</dbReference>
<feature type="region of interest" description="Disordered" evidence="11">
    <location>
        <begin position="912"/>
        <end position="956"/>
    </location>
</feature>
<reference evidence="14" key="1">
    <citation type="journal article" date="2022" name="bioRxiv">
        <title>Deciphering the potential niche of two novel black yeast fungi from a biological soil crust based on their genomes, phenotypes, and melanin regulation.</title>
        <authorList>
            <consortium name="DOE Joint Genome Institute"/>
            <person name="Carr E.C."/>
            <person name="Barton Q."/>
            <person name="Grambo S."/>
            <person name="Sullivan M."/>
            <person name="Renfro C.M."/>
            <person name="Kuo A."/>
            <person name="Pangilinan J."/>
            <person name="Lipzen A."/>
            <person name="Keymanesh K."/>
            <person name="Savage E."/>
            <person name="Barry K."/>
            <person name="Grigoriev I.V."/>
            <person name="Riekhof W.R."/>
            <person name="Harris S.S."/>
        </authorList>
    </citation>
    <scope>NUCLEOTIDE SEQUENCE</scope>
    <source>
        <strain evidence="14">JF 03-4F</strain>
    </source>
</reference>
<dbReference type="Gene3D" id="1.25.10.10">
    <property type="entry name" value="Leucine-rich Repeat Variant"/>
    <property type="match status" value="2"/>
</dbReference>
<keyword evidence="4" id="KW-0158">Chromosome</keyword>
<keyword evidence="9 10" id="KW-0131">Cell cycle</keyword>
<dbReference type="GO" id="GO:0000796">
    <property type="term" value="C:condensin complex"/>
    <property type="evidence" value="ECO:0007669"/>
    <property type="project" value="TreeGrafter"/>
</dbReference>
<dbReference type="InterPro" id="IPR011989">
    <property type="entry name" value="ARM-like"/>
</dbReference>
<comment type="caution">
    <text evidence="14">The sequence shown here is derived from an EMBL/GenBank/DDBJ whole genome shotgun (WGS) entry which is preliminary data.</text>
</comment>
<keyword evidence="8" id="KW-0539">Nucleus</keyword>
<feature type="region of interest" description="Disordered" evidence="11">
    <location>
        <begin position="832"/>
        <end position="880"/>
    </location>
</feature>